<dbReference type="Gene3D" id="1.25.40.10">
    <property type="entry name" value="Tetratricopeptide repeat domain"/>
    <property type="match status" value="1"/>
</dbReference>
<evidence type="ECO:0000313" key="2">
    <source>
        <dbReference type="Proteomes" id="UP000034316"/>
    </source>
</evidence>
<protein>
    <submittedName>
        <fullName evidence="1">Uncharacterized protein</fullName>
    </submittedName>
</protein>
<dbReference type="Proteomes" id="UP000034316">
    <property type="component" value="Unassembled WGS sequence"/>
</dbReference>
<gene>
    <name evidence="1" type="ORF">UR93_C0007G0016</name>
</gene>
<accession>A0A0G0D3R2</accession>
<proteinExistence type="predicted"/>
<dbReference type="InterPro" id="IPR011990">
    <property type="entry name" value="TPR-like_helical_dom_sf"/>
</dbReference>
<evidence type="ECO:0000313" key="1">
    <source>
        <dbReference type="EMBL" id="KKP88834.1"/>
    </source>
</evidence>
<organism evidence="1 2">
    <name type="scientific">Berkelbacteria bacterium GW2011_GWA2_35_9</name>
    <dbReference type="NCBI Taxonomy" id="1618333"/>
    <lineage>
        <taxon>Bacteria</taxon>
        <taxon>Candidatus Berkelbacteria</taxon>
    </lineage>
</organism>
<dbReference type="SUPFAM" id="SSF48452">
    <property type="entry name" value="TPR-like"/>
    <property type="match status" value="1"/>
</dbReference>
<dbReference type="STRING" id="1618333.UR93_C0007G0016"/>
<name>A0A0G0D3R2_9BACT</name>
<comment type="caution">
    <text evidence="1">The sequence shown here is derived from an EMBL/GenBank/DDBJ whole genome shotgun (WGS) entry which is preliminary data.</text>
</comment>
<dbReference type="AlphaFoldDB" id="A0A0G0D3R2"/>
<reference evidence="1 2" key="1">
    <citation type="journal article" date="2015" name="Nature">
        <title>rRNA introns, odd ribosomes, and small enigmatic genomes across a large radiation of phyla.</title>
        <authorList>
            <person name="Brown C.T."/>
            <person name="Hug L.A."/>
            <person name="Thomas B.C."/>
            <person name="Sharon I."/>
            <person name="Castelle C.J."/>
            <person name="Singh A."/>
            <person name="Wilkins M.J."/>
            <person name="Williams K.H."/>
            <person name="Banfield J.F."/>
        </authorList>
    </citation>
    <scope>NUCLEOTIDE SEQUENCE [LARGE SCALE GENOMIC DNA]</scope>
</reference>
<sequence>MLEKRESKLKILLLVLAIGLFFYWRSSLPSKEKKEYQIVFPANIYTETTDDQEVKDFLAKTTTLKELLDKALEYYGDEKYLEAGVILERIVSENKTFRDGYYFLAETYLKLSENDNDEKKAVTRQIDETKFEIQFNYLDKAEIALQKALKIDPIDSKSYQLLGDVMEKKGNATLADEYREKAEKLK</sequence>
<dbReference type="EMBL" id="LBRB01000007">
    <property type="protein sequence ID" value="KKP88834.1"/>
    <property type="molecule type" value="Genomic_DNA"/>
</dbReference>